<evidence type="ECO:0000313" key="2">
    <source>
        <dbReference type="Proteomes" id="UP000191987"/>
    </source>
</evidence>
<dbReference type="EMBL" id="FBWG01000028">
    <property type="protein sequence ID" value="CUX41549.1"/>
    <property type="molecule type" value="Genomic_DNA"/>
</dbReference>
<reference evidence="1 2" key="1">
    <citation type="submission" date="2016-01" db="EMBL/GenBank/DDBJ databases">
        <authorList>
            <person name="Oliw E.H."/>
        </authorList>
    </citation>
    <scope>NUCLEOTIDE SEQUENCE [LARGE SCALE GENOMIC DNA]</scope>
    <source>
        <strain evidence="1 2">Zutra 3-1</strain>
    </source>
</reference>
<protein>
    <submittedName>
        <fullName evidence="1">Uncharacterized protein</fullName>
    </submittedName>
</protein>
<sequence length="93" mass="9848">MAMLAALAAIVSACSPDDPKPAPPMIVKTVKATVPPASRVPCVVGDLPDRDMSEREVTTRWGADRTEILSCDARRAAAVAAIDNLPVPEPREQ</sequence>
<evidence type="ECO:0000313" key="1">
    <source>
        <dbReference type="EMBL" id="CUX41549.1"/>
    </source>
</evidence>
<proteinExistence type="predicted"/>
<gene>
    <name evidence="1" type="ORF">AGR7C_Lc100144</name>
</gene>
<name>A0A1S7QTL7_9HYPH</name>
<dbReference type="AlphaFoldDB" id="A0A1S7QTL7"/>
<organism evidence="1 2">
    <name type="scientific">Agrobacterium deltaense Zutra 3/1</name>
    <dbReference type="NCBI Taxonomy" id="1183427"/>
    <lineage>
        <taxon>Bacteria</taxon>
        <taxon>Pseudomonadati</taxon>
        <taxon>Pseudomonadota</taxon>
        <taxon>Alphaproteobacteria</taxon>
        <taxon>Hyphomicrobiales</taxon>
        <taxon>Rhizobiaceae</taxon>
        <taxon>Rhizobium/Agrobacterium group</taxon>
        <taxon>Agrobacterium</taxon>
    </lineage>
</organism>
<accession>A0A1S7QTL7</accession>
<dbReference type="Proteomes" id="UP000191987">
    <property type="component" value="Unassembled WGS sequence"/>
</dbReference>